<accession>A0A9W7LDM6</accession>
<keyword evidence="4" id="KW-0653">Protein transport</keyword>
<feature type="region of interest" description="Disordered" evidence="6">
    <location>
        <begin position="265"/>
        <end position="301"/>
    </location>
</feature>
<name>A0A9W7LDM6_9STRA</name>
<sequence>MDLTSSLPSSLTSSSLSSDLHFFEETTTPSTIRQYLTSSDKSEVVKGLKWSLAMISKGRNVSSFFPSVVKCVASRDVEVKKLTYMYLSHYSSADRTTRELSLLSINSFQKDLSSPEQLIRAMSLRCLTSIGVPDILPIQVLAVERCSKDVSPYVRKCSANAVTKVWMSVPEGGDENTRRSLIAVVQRLLSDDSTMVMGSATCAMNEIAPDRLDLLHGSYRRMCALLCDMDEWSQIIVLDVLGRYGRMYFKKPKEGRAEGIDQLRRQGRMGGGGDAGGTAAPQGQGGAARSSPQVKLPPRTRAKIKRRVVRKAFYSDEEDESSVESVFVSDDNADNADDVPAALSVAKDAVFVDSDEDLDKDHQLLLRSSLPLLRSRNAGVVMAVAQLHFYVGVSTIEARQSIGKAMVRICRDRREIQYVVLQSIKYLVVPAPSAFSPFINEFFVRATDPSFARLAKLDILTSLALNHQSCDAVLREFRTYVRHNDRSFVLATIAAIGRVANQFRAKSFNGENVGLNCLRGLLALIGASRHADVVGGAVVEVRRILQAVKLSGLDLGEETEEQEDAVRRVVLLLLSALGGEEGEEGINDKYLELYDVGRSLPSEAVASLVWIVGEFSVGWASDFDKIMGGRGRDVNNEIARLAAARFQGLDPGVKLQVLHLGSKLLLKCPDSGGDLSDVCEYILDLGACDVDHDVRDRARFERGVLAASVGWRRGEGGGDGAAAAAVAEGELLGGGGGGGGGETTAKGQGFKISRADALRILAEKKSVPSLVPIKAEDVNQFRFGTLSSLVGEKAALYEDLPDWAPEDSPGDLREPRVEPQQDPFGGVFGEGGRKFDDSSESDDESSSSSSSSSGDSSSGGSSGSEESSSGEESSSEEDSSSDSESEESSEEEEDGSAGEGLVPVENTRTTESLLPGLRQEKEETLLDGFGGGGGGGLASDFQGMSMAPVPIKVQSAMPPPVPAADAGGLTGPTGPTLSTTRTLLRPEVAGGLRVTYAVARGAYSQQQIASMGLSMNSTVLSITFTNARTDGGVIRRIRLLCRAGLKKSVVPQEVASLKPGEQAVALLGMDFGMGMSKDGGVKIDCKCDRGSYSIDFKVPMEEKLVPLPMSGETFAKTLGKLGGFHKNSLVIEVGEGGGGGVKRCPEVIMDLCAVGLVDGEAEIGEDRSWRAAATVGVSGADKVLIVVKYKGGGKINLDVHADNTMVGTAMLGAMKEGILDGLGVGGGGNESVDL</sequence>
<dbReference type="PIRSF" id="PIRSF037096">
    <property type="entry name" value="AP3_complex_beta"/>
    <property type="match status" value="1"/>
</dbReference>
<feature type="compositionally biased region" description="Acidic residues" evidence="6">
    <location>
        <begin position="873"/>
        <end position="896"/>
    </location>
</feature>
<dbReference type="Gene3D" id="1.25.10.10">
    <property type="entry name" value="Leucine-rich Repeat Variant"/>
    <property type="match status" value="1"/>
</dbReference>
<dbReference type="AlphaFoldDB" id="A0A9W7LDM6"/>
<keyword evidence="9" id="KW-1185">Reference proteome</keyword>
<dbReference type="SUPFAM" id="SSF48371">
    <property type="entry name" value="ARM repeat"/>
    <property type="match status" value="1"/>
</dbReference>
<dbReference type="InterPro" id="IPR011989">
    <property type="entry name" value="ARM-like"/>
</dbReference>
<organism evidence="8 9">
    <name type="scientific">Triparma columacea</name>
    <dbReference type="NCBI Taxonomy" id="722753"/>
    <lineage>
        <taxon>Eukaryota</taxon>
        <taxon>Sar</taxon>
        <taxon>Stramenopiles</taxon>
        <taxon>Ochrophyta</taxon>
        <taxon>Bolidophyceae</taxon>
        <taxon>Parmales</taxon>
        <taxon>Triparmaceae</taxon>
        <taxon>Triparma</taxon>
    </lineage>
</organism>
<dbReference type="PANTHER" id="PTHR11134">
    <property type="entry name" value="ADAPTOR COMPLEX SUBUNIT BETA FAMILY MEMBER"/>
    <property type="match status" value="1"/>
</dbReference>
<feature type="domain" description="Clathrin/coatomer adaptor adaptin-like N-terminal" evidence="7">
    <location>
        <begin position="28"/>
        <end position="704"/>
    </location>
</feature>
<feature type="compositionally biased region" description="Basic and acidic residues" evidence="6">
    <location>
        <begin position="810"/>
        <end position="819"/>
    </location>
</feature>
<dbReference type="OrthoDB" id="302453at2759"/>
<evidence type="ECO:0000313" key="8">
    <source>
        <dbReference type="EMBL" id="GMI47200.1"/>
    </source>
</evidence>
<proteinExistence type="inferred from homology"/>
<comment type="similarity">
    <text evidence="2">Belongs to the adaptor complexes large subunit family.</text>
</comment>
<comment type="caution">
    <text evidence="8">The sequence shown here is derived from an EMBL/GenBank/DDBJ whole genome shotgun (WGS) entry which is preliminary data.</text>
</comment>
<protein>
    <recommendedName>
        <fullName evidence="7">Clathrin/coatomer adaptor adaptin-like N-terminal domain-containing protein</fullName>
    </recommendedName>
</protein>
<gene>
    <name evidence="8" type="ORF">TrCOL_g5656</name>
</gene>
<evidence type="ECO:0000256" key="2">
    <source>
        <dbReference type="ARBA" id="ARBA00006613"/>
    </source>
</evidence>
<feature type="region of interest" description="Disordered" evidence="6">
    <location>
        <begin position="801"/>
        <end position="919"/>
    </location>
</feature>
<evidence type="ECO:0000256" key="6">
    <source>
        <dbReference type="SAM" id="MobiDB-lite"/>
    </source>
</evidence>
<dbReference type="InterPro" id="IPR026740">
    <property type="entry name" value="AP3_beta"/>
</dbReference>
<dbReference type="GO" id="GO:0016192">
    <property type="term" value="P:vesicle-mediated transport"/>
    <property type="evidence" value="ECO:0007669"/>
    <property type="project" value="InterPro"/>
</dbReference>
<comment type="subcellular location">
    <subcellularLocation>
        <location evidence="1">Endomembrane system</location>
    </subcellularLocation>
</comment>
<evidence type="ECO:0000259" key="7">
    <source>
        <dbReference type="Pfam" id="PF01602"/>
    </source>
</evidence>
<evidence type="ECO:0000256" key="4">
    <source>
        <dbReference type="ARBA" id="ARBA00022927"/>
    </source>
</evidence>
<dbReference type="EMBL" id="BRYA01000334">
    <property type="protein sequence ID" value="GMI47200.1"/>
    <property type="molecule type" value="Genomic_DNA"/>
</dbReference>
<dbReference type="Proteomes" id="UP001165065">
    <property type="component" value="Unassembled WGS sequence"/>
</dbReference>
<dbReference type="Pfam" id="PF01602">
    <property type="entry name" value="Adaptin_N"/>
    <property type="match status" value="1"/>
</dbReference>
<evidence type="ECO:0000256" key="5">
    <source>
        <dbReference type="ARBA" id="ARBA00023136"/>
    </source>
</evidence>
<reference evidence="9" key="1">
    <citation type="journal article" date="2023" name="Commun. Biol.">
        <title>Genome analysis of Parmales, the sister group of diatoms, reveals the evolutionary specialization of diatoms from phago-mixotrophs to photoautotrophs.</title>
        <authorList>
            <person name="Ban H."/>
            <person name="Sato S."/>
            <person name="Yoshikawa S."/>
            <person name="Yamada K."/>
            <person name="Nakamura Y."/>
            <person name="Ichinomiya M."/>
            <person name="Sato N."/>
            <person name="Blanc-Mathieu R."/>
            <person name="Endo H."/>
            <person name="Kuwata A."/>
            <person name="Ogata H."/>
        </authorList>
    </citation>
    <scope>NUCLEOTIDE SEQUENCE [LARGE SCALE GENOMIC DNA]</scope>
</reference>
<dbReference type="InterPro" id="IPR026739">
    <property type="entry name" value="AP_beta"/>
</dbReference>
<dbReference type="InterPro" id="IPR016024">
    <property type="entry name" value="ARM-type_fold"/>
</dbReference>
<dbReference type="GO" id="GO:0030123">
    <property type="term" value="C:AP-3 adaptor complex"/>
    <property type="evidence" value="ECO:0007669"/>
    <property type="project" value="InterPro"/>
</dbReference>
<evidence type="ECO:0000256" key="3">
    <source>
        <dbReference type="ARBA" id="ARBA00022448"/>
    </source>
</evidence>
<keyword evidence="3" id="KW-0813">Transport</keyword>
<feature type="compositionally biased region" description="Low complexity" evidence="6">
    <location>
        <begin position="846"/>
        <end position="872"/>
    </location>
</feature>
<evidence type="ECO:0000313" key="9">
    <source>
        <dbReference type="Proteomes" id="UP001165065"/>
    </source>
</evidence>
<dbReference type="GO" id="GO:0012505">
    <property type="term" value="C:endomembrane system"/>
    <property type="evidence" value="ECO:0007669"/>
    <property type="project" value="UniProtKB-SubCell"/>
</dbReference>
<dbReference type="GO" id="GO:0006886">
    <property type="term" value="P:intracellular protein transport"/>
    <property type="evidence" value="ECO:0007669"/>
    <property type="project" value="InterPro"/>
</dbReference>
<dbReference type="InterPro" id="IPR002553">
    <property type="entry name" value="Clathrin/coatomer_adapt-like_N"/>
</dbReference>
<evidence type="ECO:0000256" key="1">
    <source>
        <dbReference type="ARBA" id="ARBA00004308"/>
    </source>
</evidence>
<keyword evidence="5" id="KW-0472">Membrane</keyword>